<dbReference type="InterPro" id="IPR000640">
    <property type="entry name" value="EFG_V-like"/>
</dbReference>
<evidence type="ECO:0000256" key="8">
    <source>
        <dbReference type="HAMAP-Rule" id="MF_00054"/>
    </source>
</evidence>
<dbReference type="CDD" id="cd01886">
    <property type="entry name" value="EF-G"/>
    <property type="match status" value="1"/>
</dbReference>
<dbReference type="InterPro" id="IPR031157">
    <property type="entry name" value="G_TR_CS"/>
</dbReference>
<dbReference type="SMART" id="SM00838">
    <property type="entry name" value="EFG_C"/>
    <property type="match status" value="1"/>
</dbReference>
<name>A0A225SV62_9BURK</name>
<dbReference type="GO" id="GO:0005525">
    <property type="term" value="F:GTP binding"/>
    <property type="evidence" value="ECO:0007669"/>
    <property type="project" value="UniProtKB-UniRule"/>
</dbReference>
<dbReference type="Pfam" id="PF00679">
    <property type="entry name" value="EFG_C"/>
    <property type="match status" value="1"/>
</dbReference>
<sequence>MSRKTRIENYRNIGISAHIDAGKTTTTERILFYTGVNHKIGEVHNGAATMDWMEQEQERGITITSAATTAFWKGMAGNYPEHRINIIDTPGHVDFTIEVERSMRVLDGAVMVYDSVGGVQPQSETVWRQANKYKVPRIAFVNKMDRIGADFFRVQKQIEERLKGKAVPIQIPVGAEDHFSGVIDLVKMKAIIWDEASQGVLFKYEDIPLELEDTARHWRDLMVEQAAEANEELLEKYLSGNPLTEDDIKRGLRLRTVANEIVPMLAGSAFKNKGVQAMLDAVIDYLPSPVDVPAIAGHAEDDSEIERHPSDEEPFSALAFKIMTDPFVGQLTFFRVYSGIVNSGDTVYNPVKGKKERLGRILQMHANERKEIKEVFAGDIAAAVGLKDVTTGDTLSDPEHPIILERMIFPEPVISQAVEPKTKADQEKMGIALNRLAQEDPSFRVHTDEESGQTIMSGMGELHLEILVDRMKREFNVEATVGKPQVAYREAIRKGVEDVEGKFVKQSGGRGQYGHVVIKLEPQPAGKGYEFVDAIKGGVVPREFIPAVDKGIQESLKAGVLAGYPVVDVKATLTFGSYHDVDSNENAFRMAGSMAFKEAMKRAGPMLLEPMMQVEVETPEEFMGNVMGDLSSRRGMVQGMEDMVGGGKLVRAEVPLSEMFGYSTTLRSLSQGRATYSMEFKHYAEAPRQVVEQLSGSKGKG</sequence>
<comment type="similarity">
    <text evidence="1 8">Belongs to the TRAFAC class translation factor GTPase superfamily. Classic translation factor GTPase family. EF-G/EF-2 subfamily.</text>
</comment>
<dbReference type="SUPFAM" id="SSF50447">
    <property type="entry name" value="Translation proteins"/>
    <property type="match status" value="1"/>
</dbReference>
<dbReference type="GO" id="GO:0003924">
    <property type="term" value="F:GTPase activity"/>
    <property type="evidence" value="ECO:0007669"/>
    <property type="project" value="InterPro"/>
</dbReference>
<dbReference type="FunFam" id="2.40.30.10:FF:000006">
    <property type="entry name" value="Elongation factor G"/>
    <property type="match status" value="1"/>
</dbReference>
<dbReference type="GeneID" id="90166786"/>
<dbReference type="CDD" id="cd01434">
    <property type="entry name" value="EFG_mtEFG1_IV"/>
    <property type="match status" value="1"/>
</dbReference>
<dbReference type="Gene3D" id="3.30.230.10">
    <property type="match status" value="1"/>
</dbReference>
<evidence type="ECO:0000256" key="1">
    <source>
        <dbReference type="ARBA" id="ARBA00005870"/>
    </source>
</evidence>
<dbReference type="PANTHER" id="PTHR43261:SF1">
    <property type="entry name" value="RIBOSOME-RELEASING FACTOR 2, MITOCHONDRIAL"/>
    <property type="match status" value="1"/>
</dbReference>
<dbReference type="FunFam" id="3.30.230.10:FF:000003">
    <property type="entry name" value="Elongation factor G"/>
    <property type="match status" value="1"/>
</dbReference>
<evidence type="ECO:0000313" key="11">
    <source>
        <dbReference type="Proteomes" id="UP000214747"/>
    </source>
</evidence>
<dbReference type="InterPro" id="IPR020568">
    <property type="entry name" value="Ribosomal_Su5_D2-typ_SF"/>
</dbReference>
<dbReference type="Pfam" id="PF03144">
    <property type="entry name" value="GTP_EFTU_D2"/>
    <property type="match status" value="1"/>
</dbReference>
<dbReference type="SUPFAM" id="SSF54980">
    <property type="entry name" value="EF-G C-terminal domain-like"/>
    <property type="match status" value="2"/>
</dbReference>
<dbReference type="Gene3D" id="3.40.50.300">
    <property type="entry name" value="P-loop containing nucleotide triphosphate hydrolases"/>
    <property type="match status" value="1"/>
</dbReference>
<dbReference type="CDD" id="cd16262">
    <property type="entry name" value="EFG_III"/>
    <property type="match status" value="1"/>
</dbReference>
<dbReference type="PROSITE" id="PS00301">
    <property type="entry name" value="G_TR_1"/>
    <property type="match status" value="1"/>
</dbReference>
<dbReference type="RefSeq" id="WP_088755108.1">
    <property type="nucleotide sequence ID" value="NZ_JARJFG010000011.1"/>
</dbReference>
<dbReference type="GO" id="GO:0003746">
    <property type="term" value="F:translation elongation factor activity"/>
    <property type="evidence" value="ECO:0007669"/>
    <property type="project" value="UniProtKB-UniRule"/>
</dbReference>
<evidence type="ECO:0000256" key="3">
    <source>
        <dbReference type="ARBA" id="ARBA00022741"/>
    </source>
</evidence>
<dbReference type="EMBL" id="NJGV01000008">
    <property type="protein sequence ID" value="OWY34755.1"/>
    <property type="molecule type" value="Genomic_DNA"/>
</dbReference>
<dbReference type="InterPro" id="IPR027417">
    <property type="entry name" value="P-loop_NTPase"/>
</dbReference>
<comment type="caution">
    <text evidence="10">The sequence shown here is derived from an EMBL/GenBank/DDBJ whole genome shotgun (WGS) entry which is preliminary data.</text>
</comment>
<accession>A0A225SV62</accession>
<dbReference type="InterPro" id="IPR004161">
    <property type="entry name" value="EFTu-like_2"/>
</dbReference>
<dbReference type="InterPro" id="IPR047872">
    <property type="entry name" value="EFG_IV"/>
</dbReference>
<dbReference type="Proteomes" id="UP000214747">
    <property type="component" value="Unassembled WGS sequence"/>
</dbReference>
<dbReference type="SUPFAM" id="SSF54211">
    <property type="entry name" value="Ribosomal protein S5 domain 2-like"/>
    <property type="match status" value="1"/>
</dbReference>
<comment type="subcellular location">
    <subcellularLocation>
        <location evidence="8">Cytoplasm</location>
    </subcellularLocation>
</comment>
<dbReference type="HAMAP" id="MF_00054_B">
    <property type="entry name" value="EF_G_EF_2_B"/>
    <property type="match status" value="1"/>
</dbReference>
<dbReference type="CDD" id="cd03713">
    <property type="entry name" value="EFG_mtEFG_C"/>
    <property type="match status" value="1"/>
</dbReference>
<gene>
    <name evidence="8 10" type="primary">fusA</name>
    <name evidence="10" type="ORF">CEJ45_10695</name>
</gene>
<dbReference type="NCBIfam" id="NF009381">
    <property type="entry name" value="PRK12740.1-5"/>
    <property type="match status" value="1"/>
</dbReference>
<evidence type="ECO:0000256" key="7">
    <source>
        <dbReference type="ARBA" id="ARBA00024731"/>
    </source>
</evidence>
<keyword evidence="4 8" id="KW-0251">Elongation factor</keyword>
<dbReference type="InterPro" id="IPR009022">
    <property type="entry name" value="EFG_III"/>
</dbReference>
<dbReference type="GO" id="GO:0005737">
    <property type="term" value="C:cytoplasm"/>
    <property type="evidence" value="ECO:0007669"/>
    <property type="project" value="UniProtKB-SubCell"/>
</dbReference>
<feature type="binding site" evidence="8">
    <location>
        <begin position="88"/>
        <end position="92"/>
    </location>
    <ligand>
        <name>GTP</name>
        <dbReference type="ChEBI" id="CHEBI:37565"/>
    </ligand>
</feature>
<dbReference type="PRINTS" id="PR00315">
    <property type="entry name" value="ELONGATNFCT"/>
</dbReference>
<dbReference type="InterPro" id="IPR005517">
    <property type="entry name" value="Transl_elong_EFG/EF2_IV"/>
</dbReference>
<dbReference type="FunFam" id="3.40.50.300:FF:000029">
    <property type="entry name" value="Elongation factor G"/>
    <property type="match status" value="1"/>
</dbReference>
<dbReference type="FunFam" id="3.30.70.240:FF:000001">
    <property type="entry name" value="Elongation factor G"/>
    <property type="match status" value="1"/>
</dbReference>
<evidence type="ECO:0000256" key="2">
    <source>
        <dbReference type="ARBA" id="ARBA00017872"/>
    </source>
</evidence>
<dbReference type="InterPro" id="IPR041095">
    <property type="entry name" value="EFG_II"/>
</dbReference>
<dbReference type="GO" id="GO:0097216">
    <property type="term" value="F:guanosine tetraphosphate binding"/>
    <property type="evidence" value="ECO:0007669"/>
    <property type="project" value="UniProtKB-ARBA"/>
</dbReference>
<dbReference type="InterPro" id="IPR005225">
    <property type="entry name" value="Small_GTP-bd"/>
</dbReference>
<feature type="domain" description="Tr-type G" evidence="9">
    <location>
        <begin position="8"/>
        <end position="290"/>
    </location>
</feature>
<dbReference type="GO" id="GO:0032790">
    <property type="term" value="P:ribosome disassembly"/>
    <property type="evidence" value="ECO:0007669"/>
    <property type="project" value="TreeGrafter"/>
</dbReference>
<dbReference type="SMART" id="SM00889">
    <property type="entry name" value="EFG_IV"/>
    <property type="match status" value="1"/>
</dbReference>
<keyword evidence="8" id="KW-0963">Cytoplasm</keyword>
<organism evidence="10 11">
    <name type="scientific">Herbaspirillum aquaticum</name>
    <dbReference type="NCBI Taxonomy" id="568783"/>
    <lineage>
        <taxon>Bacteria</taxon>
        <taxon>Pseudomonadati</taxon>
        <taxon>Pseudomonadota</taxon>
        <taxon>Betaproteobacteria</taxon>
        <taxon>Burkholderiales</taxon>
        <taxon>Oxalobacteraceae</taxon>
        <taxon>Herbaspirillum</taxon>
    </lineage>
</organism>
<dbReference type="Pfam" id="PF14492">
    <property type="entry name" value="EFG_III"/>
    <property type="match status" value="1"/>
</dbReference>
<dbReference type="PANTHER" id="PTHR43261">
    <property type="entry name" value="TRANSLATION ELONGATION FACTOR G-RELATED"/>
    <property type="match status" value="1"/>
</dbReference>
<evidence type="ECO:0000259" key="9">
    <source>
        <dbReference type="PROSITE" id="PS51722"/>
    </source>
</evidence>
<dbReference type="Gene3D" id="3.30.70.870">
    <property type="entry name" value="Elongation Factor G (Translational Gtpase), domain 3"/>
    <property type="match status" value="1"/>
</dbReference>
<dbReference type="Pfam" id="PF00009">
    <property type="entry name" value="GTP_EFTU"/>
    <property type="match status" value="1"/>
</dbReference>
<dbReference type="InterPro" id="IPR004540">
    <property type="entry name" value="Transl_elong_EFG/EF2"/>
</dbReference>
<dbReference type="Gene3D" id="3.30.70.240">
    <property type="match status" value="1"/>
</dbReference>
<dbReference type="CDD" id="cd04088">
    <property type="entry name" value="EFG_mtEFG_II"/>
    <property type="match status" value="1"/>
</dbReference>
<keyword evidence="11" id="KW-1185">Reference proteome</keyword>
<keyword evidence="3 8" id="KW-0547">Nucleotide-binding</keyword>
<dbReference type="SUPFAM" id="SSF52540">
    <property type="entry name" value="P-loop containing nucleoside triphosphate hydrolases"/>
    <property type="match status" value="1"/>
</dbReference>
<dbReference type="InterPro" id="IPR035649">
    <property type="entry name" value="EFG_V"/>
</dbReference>
<dbReference type="Pfam" id="PF03764">
    <property type="entry name" value="EFG_IV"/>
    <property type="match status" value="1"/>
</dbReference>
<feature type="binding site" evidence="8">
    <location>
        <begin position="142"/>
        <end position="145"/>
    </location>
    <ligand>
        <name>GTP</name>
        <dbReference type="ChEBI" id="CHEBI:37565"/>
    </ligand>
</feature>
<protein>
    <recommendedName>
        <fullName evidence="2 8">Elongation factor G</fullName>
        <shortName evidence="8">EF-G</shortName>
    </recommendedName>
</protein>
<keyword evidence="6 8" id="KW-0342">GTP-binding</keyword>
<proteinExistence type="inferred from homology"/>
<evidence type="ECO:0000256" key="5">
    <source>
        <dbReference type="ARBA" id="ARBA00022917"/>
    </source>
</evidence>
<dbReference type="NCBIfam" id="TIGR00484">
    <property type="entry name" value="EF-G"/>
    <property type="match status" value="1"/>
</dbReference>
<dbReference type="NCBIfam" id="TIGR00231">
    <property type="entry name" value="small_GTP"/>
    <property type="match status" value="1"/>
</dbReference>
<dbReference type="InterPro" id="IPR009000">
    <property type="entry name" value="Transl_B-barrel_sf"/>
</dbReference>
<reference evidence="10 11" key="1">
    <citation type="journal article" date="2010" name="Int. J. Syst. Evol. Microbiol.">
        <title>Reclassification of Herbaspirillum putei as a later heterotypic synonym of Herbaspirillum huttiense, with the description of H. huttiense subsp. huttiense subsp. nov. and H. huttiense subsp. putei subsp. nov., comb. nov., and description of Herbaspirillum aquaticum sp. nov.</title>
        <authorList>
            <person name="Dobritsa A.P."/>
            <person name="Reddy M.C."/>
            <person name="Samadpour M."/>
        </authorList>
    </citation>
    <scope>NUCLEOTIDE SEQUENCE [LARGE SCALE GENOMIC DNA]</scope>
    <source>
        <strain evidence="10 11">IEH 4430</strain>
    </source>
</reference>
<dbReference type="Gene3D" id="2.40.30.10">
    <property type="entry name" value="Translation factors"/>
    <property type="match status" value="1"/>
</dbReference>
<feature type="binding site" evidence="8">
    <location>
        <begin position="17"/>
        <end position="24"/>
    </location>
    <ligand>
        <name>GTP</name>
        <dbReference type="ChEBI" id="CHEBI:37565"/>
    </ligand>
</feature>
<evidence type="ECO:0000256" key="4">
    <source>
        <dbReference type="ARBA" id="ARBA00022768"/>
    </source>
</evidence>
<dbReference type="InterPro" id="IPR035647">
    <property type="entry name" value="EFG_III/V"/>
</dbReference>
<dbReference type="InterPro" id="IPR014721">
    <property type="entry name" value="Ribsml_uS5_D2-typ_fold_subgr"/>
</dbReference>
<keyword evidence="5 8" id="KW-0648">Protein biosynthesis</keyword>
<dbReference type="PROSITE" id="PS51722">
    <property type="entry name" value="G_TR_2"/>
    <property type="match status" value="1"/>
</dbReference>
<evidence type="ECO:0000313" key="10">
    <source>
        <dbReference type="EMBL" id="OWY34755.1"/>
    </source>
</evidence>
<dbReference type="InterPro" id="IPR000795">
    <property type="entry name" value="T_Tr_GTP-bd_dom"/>
</dbReference>
<dbReference type="AlphaFoldDB" id="A0A225SV62"/>
<dbReference type="FunFam" id="3.30.70.870:FF:000001">
    <property type="entry name" value="Elongation factor G"/>
    <property type="match status" value="1"/>
</dbReference>
<evidence type="ECO:0000256" key="6">
    <source>
        <dbReference type="ARBA" id="ARBA00023134"/>
    </source>
</evidence>
<comment type="function">
    <text evidence="7 8">Catalyzes the GTP-dependent ribosomal translocation step during translation elongation. During this step, the ribosome changes from the pre-translocational (PRE) to the post-translocational (POST) state as the newly formed A-site-bound peptidyl-tRNA and P-site-bound deacylated tRNA move to the P and E sites, respectively. Catalyzes the coordinated movement of the two tRNA molecules, the mRNA and conformational changes in the ribosome.</text>
</comment>